<evidence type="ECO:0000256" key="1">
    <source>
        <dbReference type="ARBA" id="ARBA00022729"/>
    </source>
</evidence>
<dbReference type="Gene3D" id="1.50.10.100">
    <property type="entry name" value="Chondroitin AC/alginate lyase"/>
    <property type="match status" value="1"/>
</dbReference>
<feature type="chain" id="PRO_5047067812" evidence="3">
    <location>
        <begin position="28"/>
        <end position="413"/>
    </location>
</feature>
<comment type="caution">
    <text evidence="5">The sequence shown here is derived from an EMBL/GenBank/DDBJ whole genome shotgun (WGS) entry which is preliminary data.</text>
</comment>
<dbReference type="EMBL" id="JBHSGP010000008">
    <property type="protein sequence ID" value="MFC4721690.1"/>
    <property type="molecule type" value="Genomic_DNA"/>
</dbReference>
<accession>A0ABV9N1N1</accession>
<evidence type="ECO:0000256" key="3">
    <source>
        <dbReference type="SAM" id="SignalP"/>
    </source>
</evidence>
<evidence type="ECO:0000313" key="6">
    <source>
        <dbReference type="Proteomes" id="UP001595953"/>
    </source>
</evidence>
<evidence type="ECO:0000313" key="5">
    <source>
        <dbReference type="EMBL" id="MFC4721690.1"/>
    </source>
</evidence>
<keyword evidence="6" id="KW-1185">Reference proteome</keyword>
<name>A0ABV9N1N1_9FLAO</name>
<dbReference type="RefSeq" id="WP_387961568.1">
    <property type="nucleotide sequence ID" value="NZ_JBHSGP010000008.1"/>
</dbReference>
<evidence type="ECO:0000259" key="4">
    <source>
        <dbReference type="Pfam" id="PF05426"/>
    </source>
</evidence>
<sequence>MNIPLKLRFIYLSLSFTLVLCTAMTFAQDSETTTSPSLLLGQGDQLARVKAGLKVGHPNFVAALKTIVSNADAALEQPTVNVVDEGAVPPSGDPHDYYSYSPYWWPNPENPDGPYIWRDGEVNPDRKTSDITRIEAMVDRVTSLIPAWYFTGDERYAESAVEQLRTWFLDPETKMNPNAQFGQKRRGHDYNSPSGVLEVWRMHWVIDCAILLESYAGWTEDDAKALRSWFSQFATWMVESPTGIEESMQPNNHGTWYNAQLILYALYGNNFDLARQHLDAMPTRIFSQVFIDGRQPQELIRTRSLNYSIFNARALITVARLGRHLDYDLFAYRSLEGRSIKLAVDYMTPFILGENDWPIVQIRPQSNESAAQLYWDASIGFQDREYANVLRQLPESPLPSAIVQLLDPLPDGW</sequence>
<proteinExistence type="predicted"/>
<keyword evidence="2 5" id="KW-0456">Lyase</keyword>
<dbReference type="Proteomes" id="UP001595953">
    <property type="component" value="Unassembled WGS sequence"/>
</dbReference>
<reference evidence="6" key="1">
    <citation type="journal article" date="2019" name="Int. J. Syst. Evol. Microbiol.">
        <title>The Global Catalogue of Microorganisms (GCM) 10K type strain sequencing project: providing services to taxonomists for standard genome sequencing and annotation.</title>
        <authorList>
            <consortium name="The Broad Institute Genomics Platform"/>
            <consortium name="The Broad Institute Genome Sequencing Center for Infectious Disease"/>
            <person name="Wu L."/>
            <person name="Ma J."/>
        </authorList>
    </citation>
    <scope>NUCLEOTIDE SEQUENCE [LARGE SCALE GENOMIC DNA]</scope>
    <source>
        <strain evidence="6">CCUG 63682</strain>
    </source>
</reference>
<organism evidence="5 6">
    <name type="scientific">Geojedonia litorea</name>
    <dbReference type="NCBI Taxonomy" id="1268269"/>
    <lineage>
        <taxon>Bacteria</taxon>
        <taxon>Pseudomonadati</taxon>
        <taxon>Bacteroidota</taxon>
        <taxon>Flavobacteriia</taxon>
        <taxon>Flavobacteriales</taxon>
        <taxon>Flavobacteriaceae</taxon>
        <taxon>Geojedonia</taxon>
    </lineage>
</organism>
<feature type="signal peptide" evidence="3">
    <location>
        <begin position="1"/>
        <end position="27"/>
    </location>
</feature>
<dbReference type="InterPro" id="IPR008397">
    <property type="entry name" value="Alginate_lyase_dom"/>
</dbReference>
<dbReference type="Pfam" id="PF05426">
    <property type="entry name" value="Alginate_lyase"/>
    <property type="match status" value="1"/>
</dbReference>
<protein>
    <submittedName>
        <fullName evidence="5">Alginate lyase family protein</fullName>
    </submittedName>
</protein>
<evidence type="ECO:0000256" key="2">
    <source>
        <dbReference type="ARBA" id="ARBA00023239"/>
    </source>
</evidence>
<dbReference type="SUPFAM" id="SSF48230">
    <property type="entry name" value="Chondroitin AC/alginate lyase"/>
    <property type="match status" value="1"/>
</dbReference>
<keyword evidence="1 3" id="KW-0732">Signal</keyword>
<gene>
    <name evidence="5" type="ORF">ACFO5O_05135</name>
</gene>
<dbReference type="InterPro" id="IPR008929">
    <property type="entry name" value="Chondroitin_lyas"/>
</dbReference>
<dbReference type="GO" id="GO:0016829">
    <property type="term" value="F:lyase activity"/>
    <property type="evidence" value="ECO:0007669"/>
    <property type="project" value="UniProtKB-KW"/>
</dbReference>
<feature type="domain" description="Alginate lyase" evidence="4">
    <location>
        <begin position="87"/>
        <end position="357"/>
    </location>
</feature>